<dbReference type="SMART" id="SM00266">
    <property type="entry name" value="CAD"/>
    <property type="match status" value="1"/>
</dbReference>
<reference evidence="5 6" key="1">
    <citation type="submission" date="2023-05" db="EMBL/GenBank/DDBJ databases">
        <title>B98-5 Cell Line De Novo Hybrid Assembly: An Optical Mapping Approach.</title>
        <authorList>
            <person name="Kananen K."/>
            <person name="Auerbach J.A."/>
            <person name="Kautto E."/>
            <person name="Blachly J.S."/>
        </authorList>
    </citation>
    <scope>NUCLEOTIDE SEQUENCE [LARGE SCALE GENOMIC DNA]</scope>
    <source>
        <strain evidence="5">B95-8</strain>
        <tissue evidence="5">Cell line</tissue>
    </source>
</reference>
<dbReference type="InterPro" id="IPR003508">
    <property type="entry name" value="CIDE-N_dom"/>
</dbReference>
<feature type="region of interest" description="Disordered" evidence="3">
    <location>
        <begin position="118"/>
        <end position="155"/>
    </location>
</feature>
<evidence type="ECO:0000256" key="3">
    <source>
        <dbReference type="SAM" id="MobiDB-lite"/>
    </source>
</evidence>
<dbReference type="Proteomes" id="UP001266305">
    <property type="component" value="Unassembled WGS sequence"/>
</dbReference>
<evidence type="ECO:0000313" key="5">
    <source>
        <dbReference type="EMBL" id="KAK2094743.1"/>
    </source>
</evidence>
<sequence>MARSLQELISKVPGSAHISLSPQRRPAPTQGHEEDGTVVDTEEFFQTLGDNTHFMILEKGQKWMPEGRLSVDETINWRAGRWGRCDVTGVDATVSHALQGACGLFGCPTTFPVSQPPVDLSGQSQCRLRPDRPSRKSPTGVSLLSGSALRKSAAC</sequence>
<dbReference type="SUPFAM" id="SSF54277">
    <property type="entry name" value="CAD &amp; PB1 domains"/>
    <property type="match status" value="1"/>
</dbReference>
<dbReference type="Gene3D" id="3.10.20.10">
    <property type="match status" value="1"/>
</dbReference>
<accession>A0ABQ9UCE8</accession>
<keyword evidence="1 2" id="KW-0053">Apoptosis</keyword>
<dbReference type="PANTHER" id="PTHR12306:SF8">
    <property type="entry name" value="LIPID TRANSFERASE CIDEA"/>
    <property type="match status" value="1"/>
</dbReference>
<comment type="caution">
    <text evidence="5">The sequence shown here is derived from an EMBL/GenBank/DDBJ whole genome shotgun (WGS) entry which is preliminary data.</text>
</comment>
<feature type="region of interest" description="Disordered" evidence="3">
    <location>
        <begin position="16"/>
        <end position="35"/>
    </location>
</feature>
<evidence type="ECO:0000256" key="2">
    <source>
        <dbReference type="PROSITE-ProRule" id="PRU00447"/>
    </source>
</evidence>
<proteinExistence type="predicted"/>
<dbReference type="PANTHER" id="PTHR12306">
    <property type="entry name" value="CELL DEATH ACTIVATOR CIDE"/>
    <property type="match status" value="1"/>
</dbReference>
<evidence type="ECO:0000259" key="4">
    <source>
        <dbReference type="PROSITE" id="PS51135"/>
    </source>
</evidence>
<name>A0ABQ9UCE8_SAGOE</name>
<dbReference type="Pfam" id="PF02017">
    <property type="entry name" value="CIDE-N"/>
    <property type="match status" value="1"/>
</dbReference>
<evidence type="ECO:0000256" key="1">
    <source>
        <dbReference type="ARBA" id="ARBA00022703"/>
    </source>
</evidence>
<evidence type="ECO:0000313" key="6">
    <source>
        <dbReference type="Proteomes" id="UP001266305"/>
    </source>
</evidence>
<protein>
    <recommendedName>
        <fullName evidence="4">CIDE-N domain-containing protein</fullName>
    </recommendedName>
</protein>
<keyword evidence="6" id="KW-1185">Reference proteome</keyword>
<feature type="domain" description="CIDE-N" evidence="4">
    <location>
        <begin position="1"/>
        <end position="65"/>
    </location>
</feature>
<organism evidence="5 6">
    <name type="scientific">Saguinus oedipus</name>
    <name type="common">Cotton-top tamarin</name>
    <name type="synonym">Oedipomidas oedipus</name>
    <dbReference type="NCBI Taxonomy" id="9490"/>
    <lineage>
        <taxon>Eukaryota</taxon>
        <taxon>Metazoa</taxon>
        <taxon>Chordata</taxon>
        <taxon>Craniata</taxon>
        <taxon>Vertebrata</taxon>
        <taxon>Euteleostomi</taxon>
        <taxon>Mammalia</taxon>
        <taxon>Eutheria</taxon>
        <taxon>Euarchontoglires</taxon>
        <taxon>Primates</taxon>
        <taxon>Haplorrhini</taxon>
        <taxon>Platyrrhini</taxon>
        <taxon>Cebidae</taxon>
        <taxon>Callitrichinae</taxon>
        <taxon>Saguinus</taxon>
    </lineage>
</organism>
<gene>
    <name evidence="5" type="ORF">P7K49_028481</name>
</gene>
<feature type="compositionally biased region" description="Polar residues" evidence="3">
    <location>
        <begin position="136"/>
        <end position="145"/>
    </location>
</feature>
<dbReference type="PROSITE" id="PS51135">
    <property type="entry name" value="CIDE_N"/>
    <property type="match status" value="1"/>
</dbReference>
<dbReference type="EMBL" id="JASSZA010000014">
    <property type="protein sequence ID" value="KAK2094743.1"/>
    <property type="molecule type" value="Genomic_DNA"/>
</dbReference>